<reference evidence="2" key="1">
    <citation type="submission" date="2020-11" db="EMBL/GenBank/DDBJ databases">
        <authorList>
            <consortium name="DOE Joint Genome Institute"/>
            <person name="Ahrendt S."/>
            <person name="Riley R."/>
            <person name="Andreopoulos W."/>
            <person name="Labutti K."/>
            <person name="Pangilinan J."/>
            <person name="Ruiz-Duenas F.J."/>
            <person name="Barrasa J.M."/>
            <person name="Sanchez-Garcia M."/>
            <person name="Camarero S."/>
            <person name="Miyauchi S."/>
            <person name="Serrano A."/>
            <person name="Linde D."/>
            <person name="Babiker R."/>
            <person name="Drula E."/>
            <person name="Ayuso-Fernandez I."/>
            <person name="Pacheco R."/>
            <person name="Padilla G."/>
            <person name="Ferreira P."/>
            <person name="Barriuso J."/>
            <person name="Kellner H."/>
            <person name="Castanera R."/>
            <person name="Alfaro M."/>
            <person name="Ramirez L."/>
            <person name="Pisabarro A.G."/>
            <person name="Kuo A."/>
            <person name="Tritt A."/>
            <person name="Lipzen A."/>
            <person name="He G."/>
            <person name="Yan M."/>
            <person name="Ng V."/>
            <person name="Cullen D."/>
            <person name="Martin F."/>
            <person name="Rosso M.-N."/>
            <person name="Henrissat B."/>
            <person name="Hibbett D."/>
            <person name="Martinez A.T."/>
            <person name="Grigoriev I.V."/>
        </authorList>
    </citation>
    <scope>NUCLEOTIDE SEQUENCE</scope>
    <source>
        <strain evidence="2">CBS 247.69</strain>
    </source>
</reference>
<keyword evidence="3" id="KW-1185">Reference proteome</keyword>
<dbReference type="Proteomes" id="UP000807353">
    <property type="component" value="Unassembled WGS sequence"/>
</dbReference>
<feature type="transmembrane region" description="Helical" evidence="1">
    <location>
        <begin position="20"/>
        <end position="39"/>
    </location>
</feature>
<proteinExistence type="predicted"/>
<comment type="caution">
    <text evidence="2">The sequence shown here is derived from an EMBL/GenBank/DDBJ whole genome shotgun (WGS) entry which is preliminary data.</text>
</comment>
<gene>
    <name evidence="2" type="ORF">BDZ94DRAFT_1268378</name>
</gene>
<evidence type="ECO:0000256" key="1">
    <source>
        <dbReference type="SAM" id="Phobius"/>
    </source>
</evidence>
<keyword evidence="1" id="KW-0472">Membrane</keyword>
<protein>
    <submittedName>
        <fullName evidence="2">Uncharacterized protein</fullName>
    </submittedName>
</protein>
<evidence type="ECO:0000313" key="3">
    <source>
        <dbReference type="Proteomes" id="UP000807353"/>
    </source>
</evidence>
<dbReference type="AlphaFoldDB" id="A0A9P6CFY3"/>
<organism evidence="2 3">
    <name type="scientific">Collybia nuda</name>
    <dbReference type="NCBI Taxonomy" id="64659"/>
    <lineage>
        <taxon>Eukaryota</taxon>
        <taxon>Fungi</taxon>
        <taxon>Dikarya</taxon>
        <taxon>Basidiomycota</taxon>
        <taxon>Agaricomycotina</taxon>
        <taxon>Agaricomycetes</taxon>
        <taxon>Agaricomycetidae</taxon>
        <taxon>Agaricales</taxon>
        <taxon>Tricholomatineae</taxon>
        <taxon>Clitocybaceae</taxon>
        <taxon>Collybia</taxon>
    </lineage>
</organism>
<sequence>MLSGAGKTRAPSCLLDQGHLVWKASPLAISGAVLILLFLEGYASNRSLKAQTAIWTTYDRHFVVVDTHEMSYS</sequence>
<dbReference type="EMBL" id="MU150317">
    <property type="protein sequence ID" value="KAF9459413.1"/>
    <property type="molecule type" value="Genomic_DNA"/>
</dbReference>
<name>A0A9P6CFY3_9AGAR</name>
<accession>A0A9P6CFY3</accession>
<keyword evidence="1" id="KW-1133">Transmembrane helix</keyword>
<keyword evidence="1" id="KW-0812">Transmembrane</keyword>
<evidence type="ECO:0000313" key="2">
    <source>
        <dbReference type="EMBL" id="KAF9459413.1"/>
    </source>
</evidence>